<name>A0A9D9IKQ8_9BACT</name>
<dbReference type="InterPro" id="IPR009061">
    <property type="entry name" value="DNA-bd_dom_put_sf"/>
</dbReference>
<dbReference type="EMBL" id="JADIMA010000085">
    <property type="protein sequence ID" value="MBO8473623.1"/>
    <property type="molecule type" value="Genomic_DNA"/>
</dbReference>
<dbReference type="SUPFAM" id="SSF46955">
    <property type="entry name" value="Putative DNA-binding domain"/>
    <property type="match status" value="1"/>
</dbReference>
<dbReference type="Gene3D" id="1.10.1660.10">
    <property type="match status" value="1"/>
</dbReference>
<evidence type="ECO:0000259" key="1">
    <source>
        <dbReference type="SMART" id="SM00422"/>
    </source>
</evidence>
<dbReference type="GO" id="GO:0006355">
    <property type="term" value="P:regulation of DNA-templated transcription"/>
    <property type="evidence" value="ECO:0007669"/>
    <property type="project" value="InterPro"/>
</dbReference>
<dbReference type="SMART" id="SM00422">
    <property type="entry name" value="HTH_MERR"/>
    <property type="match status" value="1"/>
</dbReference>
<reference evidence="2" key="1">
    <citation type="submission" date="2020-10" db="EMBL/GenBank/DDBJ databases">
        <authorList>
            <person name="Gilroy R."/>
        </authorList>
    </citation>
    <scope>NUCLEOTIDE SEQUENCE</scope>
    <source>
        <strain evidence="2">B1-8020</strain>
    </source>
</reference>
<dbReference type="AlphaFoldDB" id="A0A9D9IKQ8"/>
<accession>A0A9D9IKQ8</accession>
<protein>
    <submittedName>
        <fullName evidence="2">MerR family transcriptional regulator</fullName>
    </submittedName>
</protein>
<evidence type="ECO:0000313" key="2">
    <source>
        <dbReference type="EMBL" id="MBO8473623.1"/>
    </source>
</evidence>
<feature type="domain" description="HTH merR-type" evidence="1">
    <location>
        <begin position="6"/>
        <end position="77"/>
    </location>
</feature>
<reference evidence="2" key="2">
    <citation type="journal article" date="2021" name="PeerJ">
        <title>Extensive microbial diversity within the chicken gut microbiome revealed by metagenomics and culture.</title>
        <authorList>
            <person name="Gilroy R."/>
            <person name="Ravi A."/>
            <person name="Getino M."/>
            <person name="Pursley I."/>
            <person name="Horton D.L."/>
            <person name="Alikhan N.F."/>
            <person name="Baker D."/>
            <person name="Gharbi K."/>
            <person name="Hall N."/>
            <person name="Watson M."/>
            <person name="Adriaenssens E.M."/>
            <person name="Foster-Nyarko E."/>
            <person name="Jarju S."/>
            <person name="Secka A."/>
            <person name="Antonio M."/>
            <person name="Oren A."/>
            <person name="Chaudhuri R.R."/>
            <person name="La Ragione R."/>
            <person name="Hildebrand F."/>
            <person name="Pallen M.J."/>
        </authorList>
    </citation>
    <scope>NUCLEOTIDE SEQUENCE</scope>
    <source>
        <strain evidence="2">B1-8020</strain>
    </source>
</reference>
<dbReference type="Pfam" id="PF13411">
    <property type="entry name" value="MerR_1"/>
    <property type="match status" value="1"/>
</dbReference>
<sequence length="111" mass="12616">MGKLFYKVGDIALELGESPSLVRFWANKFPKLLKPSRDGKGDRVFTVEDLEMFKRIHYLVKTKGMTLEGASNRLAAAKHGEGLDRNVIVKEKLSEIRSQLVEVLENLKNTR</sequence>
<evidence type="ECO:0000313" key="3">
    <source>
        <dbReference type="Proteomes" id="UP000823604"/>
    </source>
</evidence>
<dbReference type="InterPro" id="IPR000551">
    <property type="entry name" value="MerR-type_HTH_dom"/>
</dbReference>
<dbReference type="GO" id="GO:0003677">
    <property type="term" value="F:DNA binding"/>
    <property type="evidence" value="ECO:0007669"/>
    <property type="project" value="InterPro"/>
</dbReference>
<proteinExistence type="predicted"/>
<organism evidence="2 3">
    <name type="scientific">Candidatus Merdivivens pullicola</name>
    <dbReference type="NCBI Taxonomy" id="2840872"/>
    <lineage>
        <taxon>Bacteria</taxon>
        <taxon>Pseudomonadati</taxon>
        <taxon>Bacteroidota</taxon>
        <taxon>Bacteroidia</taxon>
        <taxon>Bacteroidales</taxon>
        <taxon>Muribaculaceae</taxon>
        <taxon>Muribaculaceae incertae sedis</taxon>
        <taxon>Candidatus Merdivivens</taxon>
    </lineage>
</organism>
<comment type="caution">
    <text evidence="2">The sequence shown here is derived from an EMBL/GenBank/DDBJ whole genome shotgun (WGS) entry which is preliminary data.</text>
</comment>
<gene>
    <name evidence="2" type="ORF">IAB81_08390</name>
</gene>
<dbReference type="Proteomes" id="UP000823604">
    <property type="component" value="Unassembled WGS sequence"/>
</dbReference>